<reference evidence="3" key="1">
    <citation type="submission" date="2019-08" db="EMBL/GenBank/DDBJ databases">
        <title>Complete Genome Sequence of the Polysaccharide-Degrading Rumen Bacterium Pseudobutyrivibrio xylanivorans MA3014.</title>
        <authorList>
            <person name="Palevich N."/>
            <person name="Maclean P.H."/>
            <person name="Kelly W.J."/>
            <person name="Leahy S.C."/>
            <person name="Rakonjac J."/>
            <person name="Attwood G.T."/>
        </authorList>
    </citation>
    <scope>NUCLEOTIDE SEQUENCE [LARGE SCALE GENOMIC DNA]</scope>
    <source>
        <strain evidence="3">MA3014</strain>
    </source>
</reference>
<evidence type="ECO:0000259" key="1">
    <source>
        <dbReference type="Pfam" id="PF13524"/>
    </source>
</evidence>
<name>A0A5P6VV70_PSEXY</name>
<protein>
    <submittedName>
        <fullName evidence="2">Glycosyltransferase family 1 protein</fullName>
    </submittedName>
</protein>
<dbReference type="SUPFAM" id="SSF53756">
    <property type="entry name" value="UDP-Glycosyltransferase/glycogen phosphorylase"/>
    <property type="match status" value="1"/>
</dbReference>
<evidence type="ECO:0000313" key="3">
    <source>
        <dbReference type="Proteomes" id="UP000327030"/>
    </source>
</evidence>
<evidence type="ECO:0000313" key="2">
    <source>
        <dbReference type="EMBL" id="QFJ55759.1"/>
    </source>
</evidence>
<feature type="domain" description="Spore protein YkvP/CgeB glycosyl transferase-like" evidence="1">
    <location>
        <begin position="273"/>
        <end position="416"/>
    </location>
</feature>
<accession>A0A5P6VV70</accession>
<gene>
    <name evidence="2" type="ORF">FXF36_13155</name>
</gene>
<dbReference type="InterPro" id="IPR055259">
    <property type="entry name" value="YkvP/CgeB_Glyco_trans-like"/>
</dbReference>
<sequence length="421" mass="48154">MCGKIIVNNCYYSIMNVGGVTVNSNLSIVGEAVSSMRFLIFEMKTVCYNSYLYFGDSLGEALTKLGHQVEYFKVDEDALDDLEQYIGKSYDALIDFNSDLPRALMDDDSYFLDHVDAPFFDVILDHPLYHHDTLKHKLNNFHVVCLDSLHKAYIEKYYPHIKSVTVTPMTGELAFGHDSIDWDNWELRPYDILFSGTYTDPVRIETAINKMPEIISENVYTLIDMMKADSTMTIEAAVDILVENEFYEYINSDKPLHTQTFYLADTYIRCLNRKKLVQALDRTGYEFHLFGALWEELNLKHAELHREIPFNLTFTVFAKSKISVNIMPNFKAGSHDRVFSGQLNGAVSLTDSTTLLQSEYKDNQSILFYSLDDIDAVTEKVNSALSDPSNLKKIAQAGYDIASINHTWDNIAHKILFTIKN</sequence>
<proteinExistence type="predicted"/>
<dbReference type="Pfam" id="PF13524">
    <property type="entry name" value="Glyco_trans_1_2"/>
    <property type="match status" value="1"/>
</dbReference>
<dbReference type="Proteomes" id="UP000327030">
    <property type="component" value="Chromosome 1"/>
</dbReference>
<dbReference type="OrthoDB" id="5756516at2"/>
<dbReference type="AlphaFoldDB" id="A0A5P6VV70"/>
<organism evidence="2 3">
    <name type="scientific">Pseudobutyrivibrio xylanivorans</name>
    <dbReference type="NCBI Taxonomy" id="185007"/>
    <lineage>
        <taxon>Bacteria</taxon>
        <taxon>Bacillati</taxon>
        <taxon>Bacillota</taxon>
        <taxon>Clostridia</taxon>
        <taxon>Lachnospirales</taxon>
        <taxon>Lachnospiraceae</taxon>
        <taxon>Pseudobutyrivibrio</taxon>
    </lineage>
</organism>
<dbReference type="KEGG" id="pxv:FXF36_13155"/>
<dbReference type="EMBL" id="CP043028">
    <property type="protein sequence ID" value="QFJ55759.1"/>
    <property type="molecule type" value="Genomic_DNA"/>
</dbReference>